<feature type="domain" description="Secretion system C-terminal sorting" evidence="2">
    <location>
        <begin position="299"/>
        <end position="369"/>
    </location>
</feature>
<dbReference type="RefSeq" id="WP_183496110.1">
    <property type="nucleotide sequence ID" value="NZ_JACIFF010000006.1"/>
</dbReference>
<gene>
    <name evidence="3" type="ORF">GGR28_002498</name>
</gene>
<evidence type="ECO:0000256" key="1">
    <source>
        <dbReference type="SAM" id="SignalP"/>
    </source>
</evidence>
<feature type="chain" id="PRO_5032490793" description="Secretion system C-terminal sorting domain-containing protein" evidence="1">
    <location>
        <begin position="20"/>
        <end position="379"/>
    </location>
</feature>
<accession>A0A840E3V6</accession>
<keyword evidence="4" id="KW-1185">Reference proteome</keyword>
<comment type="caution">
    <text evidence="3">The sequence shown here is derived from an EMBL/GenBank/DDBJ whole genome shotgun (WGS) entry which is preliminary data.</text>
</comment>
<dbReference type="NCBIfam" id="TIGR04183">
    <property type="entry name" value="Por_Secre_tail"/>
    <property type="match status" value="1"/>
</dbReference>
<dbReference type="EMBL" id="JACIFF010000006">
    <property type="protein sequence ID" value="MBB4079871.1"/>
    <property type="molecule type" value="Genomic_DNA"/>
</dbReference>
<dbReference type="InterPro" id="IPR026444">
    <property type="entry name" value="Secre_tail"/>
</dbReference>
<name>A0A840E3V6_9BACT</name>
<evidence type="ECO:0000313" key="4">
    <source>
        <dbReference type="Proteomes" id="UP000576209"/>
    </source>
</evidence>
<reference evidence="3 4" key="1">
    <citation type="submission" date="2020-08" db="EMBL/GenBank/DDBJ databases">
        <title>Genomic Encyclopedia of Type Strains, Phase IV (KMG-IV): sequencing the most valuable type-strain genomes for metagenomic binning, comparative biology and taxonomic classification.</title>
        <authorList>
            <person name="Goeker M."/>
        </authorList>
    </citation>
    <scope>NUCLEOTIDE SEQUENCE [LARGE SCALE GENOMIC DNA]</scope>
    <source>
        <strain evidence="3 4">DSM 105137</strain>
    </source>
</reference>
<sequence>MLKIFTHLLLLFGTMSAFAQVTLTNAYFPAAGDTLHYGVADSTFSVDLLTAGAARQWDFGTQSAASTRTRVVEMASDTTFTDATLAVEIDGTTTGFYRVTESVYELIGVRGSLQLFPGYRFAAPVSPGRAIRRAPLNYGDQFSSITSNVLTVPRDSIPDEAFQLVGDALNNVDSIRITSVSNRIDEVDAYGTLTLNGQTYEVLRERRTETVNTTIEVKTGFLSYIDVTALVRAQVPETANFFGSQDPTTTYYFWSNSEKESVATVTTDESGTPTGMTFIRGDATNSVGGPYLAQAQVKVYPNPARGRTTFEVEGLDPGNYTLTLTNVLGRKISATHFRPSGNQAVVPLDVSGLPRGAYLYSLTNERGRILTTRRLLVGR</sequence>
<dbReference type="Proteomes" id="UP000576209">
    <property type="component" value="Unassembled WGS sequence"/>
</dbReference>
<evidence type="ECO:0000259" key="2">
    <source>
        <dbReference type="Pfam" id="PF18962"/>
    </source>
</evidence>
<dbReference type="AlphaFoldDB" id="A0A840E3V6"/>
<keyword evidence="1" id="KW-0732">Signal</keyword>
<feature type="signal peptide" evidence="1">
    <location>
        <begin position="1"/>
        <end position="19"/>
    </location>
</feature>
<protein>
    <recommendedName>
        <fullName evidence="2">Secretion system C-terminal sorting domain-containing protein</fullName>
    </recommendedName>
</protein>
<organism evidence="3 4">
    <name type="scientific">Neolewinella aquimaris</name>
    <dbReference type="NCBI Taxonomy" id="1835722"/>
    <lineage>
        <taxon>Bacteria</taxon>
        <taxon>Pseudomonadati</taxon>
        <taxon>Bacteroidota</taxon>
        <taxon>Saprospiria</taxon>
        <taxon>Saprospirales</taxon>
        <taxon>Lewinellaceae</taxon>
        <taxon>Neolewinella</taxon>
    </lineage>
</organism>
<proteinExistence type="predicted"/>
<dbReference type="Pfam" id="PF18962">
    <property type="entry name" value="Por_Secre_tail"/>
    <property type="match status" value="1"/>
</dbReference>
<evidence type="ECO:0000313" key="3">
    <source>
        <dbReference type="EMBL" id="MBB4079871.1"/>
    </source>
</evidence>